<evidence type="ECO:0000313" key="2">
    <source>
        <dbReference type="EMBL" id="EGR27441.1"/>
    </source>
</evidence>
<dbReference type="OrthoDB" id="122018at2759"/>
<dbReference type="AlphaFoldDB" id="G0R539"/>
<dbReference type="EMBL" id="GL984360">
    <property type="protein sequence ID" value="EGR27441.1"/>
    <property type="molecule type" value="Genomic_DNA"/>
</dbReference>
<evidence type="ECO:0000256" key="1">
    <source>
        <dbReference type="SAM" id="Phobius"/>
    </source>
</evidence>
<protein>
    <submittedName>
        <fullName evidence="2">Uncharacterized protein</fullName>
    </submittedName>
</protein>
<organism evidence="2 3">
    <name type="scientific">Ichthyophthirius multifiliis</name>
    <name type="common">White spot disease agent</name>
    <name type="synonym">Ich</name>
    <dbReference type="NCBI Taxonomy" id="5932"/>
    <lineage>
        <taxon>Eukaryota</taxon>
        <taxon>Sar</taxon>
        <taxon>Alveolata</taxon>
        <taxon>Ciliophora</taxon>
        <taxon>Intramacronucleata</taxon>
        <taxon>Oligohymenophorea</taxon>
        <taxon>Hymenostomatida</taxon>
        <taxon>Ophryoglenina</taxon>
        <taxon>Ichthyophthirius</taxon>
    </lineage>
</organism>
<dbReference type="Proteomes" id="UP000008983">
    <property type="component" value="Unassembled WGS sequence"/>
</dbReference>
<feature type="transmembrane region" description="Helical" evidence="1">
    <location>
        <begin position="400"/>
        <end position="417"/>
    </location>
</feature>
<evidence type="ECO:0000313" key="3">
    <source>
        <dbReference type="Proteomes" id="UP000008983"/>
    </source>
</evidence>
<dbReference type="PANTHER" id="PTHR31513">
    <property type="entry name" value="EPHRIN TYPE-B RECEPTOR"/>
    <property type="match status" value="1"/>
</dbReference>
<name>G0R539_ICHMU</name>
<dbReference type="PANTHER" id="PTHR31513:SF2">
    <property type="entry name" value="MRAZ"/>
    <property type="match status" value="1"/>
</dbReference>
<accession>G0R539</accession>
<dbReference type="RefSeq" id="XP_004024351.1">
    <property type="nucleotide sequence ID" value="XM_004024302.1"/>
</dbReference>
<dbReference type="STRING" id="857967.G0R539"/>
<gene>
    <name evidence="2" type="ORF">IMG5_196240</name>
</gene>
<keyword evidence="1" id="KW-0472">Membrane</keyword>
<sequence>MSENLHCGGAGGSFGSAGGSPGSQKEIYNDLCAKIQSKKGYGNPLYPIFEGSGGGGFIVGMEEKDVVLNAGFGGGFIYVESIKIMLEGIIKADGISPEKPEYMHLGSGSGGSIQLHGVFIEGVNGIISANGGENTGIGGEGGAGRILINQTKWYSENFYPEKIGILVSVQQGGRKNVIKNQIQVFNGTIFSNPCLPGYEPYKGLFQCKKCSLGKYKKSVGRDMCLDCENENKERLEFVKEDFLQKRECSYVCKSGFKSIKRNNDKNIVCLENFEYFLAIMGNENVVYGLGMVILSILINIGMYILRKRKQGRILQKYQRGFGEENSFEEDFEHFNLQDITFHEKRMFLDGNNEPSCPFKINEALKKDCLCFLNRKFFCRDEDLENDVFEKINQVFQFGKVSVFLLGFLKIFFPFFYYKILLQIKMRKVLVAEGIFFQYLRENFTKRDFWIKFTYNKNFDQVFLDYIDYTKTKLQWNIEQKMPVLILFQGNGQFMNPFCINMEDSIRKINILETFEKFCESFEEFLDVVKEYEKEVFEKFGTFLQVCVHVLNEENGKVFVLGNEDDVKKDKYLKKLKNNYGIETFSGKYLLFFLKKESIIVGSFMRKIWIILMIKLNGFALMNMMI</sequence>
<keyword evidence="1" id="KW-1133">Transmembrane helix</keyword>
<proteinExistence type="predicted"/>
<dbReference type="InParanoid" id="G0R539"/>
<reference evidence="2 3" key="1">
    <citation type="submission" date="2011-07" db="EMBL/GenBank/DDBJ databases">
        <authorList>
            <person name="Coyne R."/>
            <person name="Brami D."/>
            <person name="Johnson J."/>
            <person name="Hostetler J."/>
            <person name="Hannick L."/>
            <person name="Clark T."/>
            <person name="Cassidy-Hanley D."/>
            <person name="Inman J."/>
        </authorList>
    </citation>
    <scope>NUCLEOTIDE SEQUENCE [LARGE SCALE GENOMIC DNA]</scope>
    <source>
        <strain evidence="2 3">G5</strain>
    </source>
</reference>
<dbReference type="GeneID" id="14903470"/>
<keyword evidence="3" id="KW-1185">Reference proteome</keyword>
<feature type="transmembrane region" description="Helical" evidence="1">
    <location>
        <begin position="285"/>
        <end position="305"/>
    </location>
</feature>
<keyword evidence="1" id="KW-0812">Transmembrane</keyword>
<dbReference type="eggNOG" id="ENOG502RT3F">
    <property type="taxonomic scope" value="Eukaryota"/>
</dbReference>